<feature type="binding site" evidence="13">
    <location>
        <position position="13"/>
    </location>
    <ligand>
        <name>Mg(2+)</name>
        <dbReference type="ChEBI" id="CHEBI:18420"/>
    </ligand>
</feature>
<keyword evidence="4 9" id="KW-0378">Hydrolase</keyword>
<feature type="binding site" evidence="11">
    <location>
        <begin position="19"/>
        <end position="22"/>
    </location>
    <ligand>
        <name>substrate</name>
    </ligand>
</feature>
<evidence type="ECO:0000256" key="7">
    <source>
        <dbReference type="ARBA" id="ARBA00031828"/>
    </source>
</evidence>
<evidence type="ECO:0000256" key="11">
    <source>
        <dbReference type="PIRSR" id="PIRSR004682-2"/>
    </source>
</evidence>
<dbReference type="Gene3D" id="3.40.50.1000">
    <property type="entry name" value="HAD superfamily/HAD-like"/>
    <property type="match status" value="1"/>
</dbReference>
<feature type="binding site" evidence="13">
    <location>
        <position position="107"/>
    </location>
    <ligand>
        <name>Zn(2+)</name>
        <dbReference type="ChEBI" id="CHEBI:29105"/>
    </ligand>
</feature>
<dbReference type="EMBL" id="CP006664">
    <property type="protein sequence ID" value="AIJ08757.1"/>
    <property type="molecule type" value="Genomic_DNA"/>
</dbReference>
<keyword evidence="3 13" id="KW-0479">Metal-binding</keyword>
<keyword evidence="13" id="KW-0460">Magnesium</keyword>
<evidence type="ECO:0000256" key="3">
    <source>
        <dbReference type="ARBA" id="ARBA00022723"/>
    </source>
</evidence>
<reference evidence="14 15" key="1">
    <citation type="journal article" date="2012" name="PLoS ONE">
        <title>Edwardsiella comparative phylogenomics reveal the new intra/inter-species taxonomic relationships, virulence evolution and niche adaptation mechanisms.</title>
        <authorList>
            <person name="Yang M."/>
            <person name="Lv Y."/>
            <person name="Xiao J."/>
            <person name="Wu H."/>
            <person name="Zheng H."/>
            <person name="Liu Q."/>
            <person name="Zhang Y."/>
            <person name="Wang Q."/>
        </authorList>
    </citation>
    <scope>NUCLEOTIDE SEQUENCE [LARGE SCALE GENOMIC DNA]</scope>
    <source>
        <strain evidence="15">080813</strain>
    </source>
</reference>
<evidence type="ECO:0000313" key="15">
    <source>
        <dbReference type="Proteomes" id="UP000028681"/>
    </source>
</evidence>
<dbReference type="GO" id="GO:0005737">
    <property type="term" value="C:cytoplasm"/>
    <property type="evidence" value="ECO:0007669"/>
    <property type="project" value="UniProtKB-SubCell"/>
</dbReference>
<evidence type="ECO:0000256" key="8">
    <source>
        <dbReference type="ARBA" id="ARBA00061616"/>
    </source>
</evidence>
<dbReference type="GeneID" id="33939905"/>
<dbReference type="InterPro" id="IPR004446">
    <property type="entry name" value="Heptose_bisP_phosphatase"/>
</dbReference>
<dbReference type="EC" id="3.1.3.-" evidence="9"/>
<feature type="site" description="Contributes to substrate recognition" evidence="12">
    <location>
        <position position="110"/>
    </location>
</feature>
<dbReference type="CDD" id="cd07503">
    <property type="entry name" value="HAD_HisB-N"/>
    <property type="match status" value="1"/>
</dbReference>
<accession>A0A076LPW3</accession>
<sequence>MAQQIPAIFLDRDGTMNVDHGYVHDSDDFQFIDGVIDAMRELKAMGFALVMVTNQSGIARGMFTEDQFMHLTEWMDWSLADRGVDLDGIYYCPHHPQGTVPEYTQACDCRKPQPGMLLEAQRFLHIDMAASYMVGDKLEDLQAAQAAGVGTKVLVRSGKPLSADGEALADIVLDSLAQLPQAIKARQ</sequence>
<comment type="cofactor">
    <cofactor evidence="13">
        <name>Mg(2+)</name>
        <dbReference type="ChEBI" id="CHEBI:18420"/>
    </cofactor>
</comment>
<feature type="site" description="Stabilizes the phosphoryl group" evidence="12">
    <location>
        <position position="111"/>
    </location>
</feature>
<feature type="binding site" evidence="11">
    <location>
        <position position="137"/>
    </location>
    <ligand>
        <name>substrate</name>
    </ligand>
</feature>
<dbReference type="GO" id="GO:0046872">
    <property type="term" value="F:metal ion binding"/>
    <property type="evidence" value="ECO:0007669"/>
    <property type="project" value="UniProtKB-KW"/>
</dbReference>
<feature type="binding site" evidence="11">
    <location>
        <begin position="110"/>
        <end position="111"/>
    </location>
    <ligand>
        <name>substrate</name>
    </ligand>
</feature>
<dbReference type="NCBIfam" id="NF006506">
    <property type="entry name" value="PRK08942.1"/>
    <property type="match status" value="1"/>
</dbReference>
<evidence type="ECO:0000256" key="5">
    <source>
        <dbReference type="ARBA" id="ARBA00022833"/>
    </source>
</evidence>
<evidence type="ECO:0000256" key="13">
    <source>
        <dbReference type="PIRSR" id="PIRSR004682-4"/>
    </source>
</evidence>
<keyword evidence="5 13" id="KW-0862">Zinc</keyword>
<feature type="active site" description="Nucleophile" evidence="10">
    <location>
        <position position="11"/>
    </location>
</feature>
<feature type="active site" description="Proton donor" evidence="10">
    <location>
        <position position="13"/>
    </location>
</feature>
<dbReference type="Proteomes" id="UP000028681">
    <property type="component" value="Chromosome"/>
</dbReference>
<feature type="binding site" evidence="11">
    <location>
        <begin position="11"/>
        <end position="13"/>
    </location>
    <ligand>
        <name>substrate</name>
    </ligand>
</feature>
<evidence type="ECO:0000313" key="14">
    <source>
        <dbReference type="EMBL" id="AIJ08757.1"/>
    </source>
</evidence>
<feature type="binding site" evidence="13">
    <location>
        <position position="109"/>
    </location>
    <ligand>
        <name>Zn(2+)</name>
        <dbReference type="ChEBI" id="CHEBI:29105"/>
    </ligand>
</feature>
<comment type="cofactor">
    <cofactor evidence="13">
        <name>Zn(2+)</name>
        <dbReference type="ChEBI" id="CHEBI:29105"/>
    </cofactor>
</comment>
<dbReference type="NCBIfam" id="TIGR01656">
    <property type="entry name" value="Histidinol-ppas"/>
    <property type="match status" value="1"/>
</dbReference>
<dbReference type="SUPFAM" id="SSF56784">
    <property type="entry name" value="HAD-like"/>
    <property type="match status" value="1"/>
</dbReference>
<evidence type="ECO:0000256" key="10">
    <source>
        <dbReference type="PIRSR" id="PIRSR004682-1"/>
    </source>
</evidence>
<dbReference type="InterPro" id="IPR023214">
    <property type="entry name" value="HAD_sf"/>
</dbReference>
<dbReference type="PANTHER" id="PTHR42891:SF1">
    <property type="entry name" value="D-GLYCERO-BETA-D-MANNO-HEPTOSE-1,7-BISPHOSPHATE 7-PHOSPHATASE"/>
    <property type="match status" value="1"/>
</dbReference>
<feature type="binding site" evidence="13">
    <location>
        <position position="94"/>
    </location>
    <ligand>
        <name>Zn(2+)</name>
        <dbReference type="ChEBI" id="CHEBI:29105"/>
    </ligand>
</feature>
<dbReference type="NCBIfam" id="TIGR00213">
    <property type="entry name" value="GmhB_yaeD"/>
    <property type="match status" value="1"/>
</dbReference>
<dbReference type="InterPro" id="IPR006543">
    <property type="entry name" value="Histidinol-phos"/>
</dbReference>
<comment type="similarity">
    <text evidence="8 9">Belongs to the gmhB family.</text>
</comment>
<evidence type="ECO:0000256" key="9">
    <source>
        <dbReference type="PIRNR" id="PIRNR004682"/>
    </source>
</evidence>
<evidence type="ECO:0000256" key="4">
    <source>
        <dbReference type="ARBA" id="ARBA00022801"/>
    </source>
</evidence>
<evidence type="ECO:0000256" key="1">
    <source>
        <dbReference type="ARBA" id="ARBA00004496"/>
    </source>
</evidence>
<gene>
    <name evidence="14" type="primary">gmhB</name>
    <name evidence="14" type="ORF">ETEE_2315</name>
</gene>
<protein>
    <recommendedName>
        <fullName evidence="7 9">D,D-heptose 1,7-bisphosphate phosphatase</fullName>
        <ecNumber evidence="9">3.1.3.-</ecNumber>
    </recommendedName>
</protein>
<keyword evidence="6 9" id="KW-0119">Carbohydrate metabolism</keyword>
<evidence type="ECO:0000256" key="6">
    <source>
        <dbReference type="ARBA" id="ARBA00023277"/>
    </source>
</evidence>
<name>A0A076LPW3_9GAMM</name>
<dbReference type="KEGG" id="ete:ETEE_2315"/>
<feature type="site" description="Stabilizes the phosphoryl group" evidence="12">
    <location>
        <position position="53"/>
    </location>
</feature>
<dbReference type="InterPro" id="IPR036412">
    <property type="entry name" value="HAD-like_sf"/>
</dbReference>
<feature type="binding site" evidence="13">
    <location>
        <position position="11"/>
    </location>
    <ligand>
        <name>Mg(2+)</name>
        <dbReference type="ChEBI" id="CHEBI:18420"/>
    </ligand>
</feature>
<proteinExistence type="inferred from homology"/>
<comment type="subcellular location">
    <subcellularLocation>
        <location evidence="1 9">Cytoplasm</location>
    </subcellularLocation>
</comment>
<feature type="binding site" evidence="11">
    <location>
        <begin position="53"/>
        <end position="56"/>
    </location>
    <ligand>
        <name>substrate</name>
    </ligand>
</feature>
<dbReference type="FunFam" id="3.40.50.1000:FF:000037">
    <property type="entry name" value="D,D-heptose 1,7-bisphosphate phosphatase"/>
    <property type="match status" value="1"/>
</dbReference>
<dbReference type="InterPro" id="IPR006549">
    <property type="entry name" value="HAD-SF_hydro_IIIA"/>
</dbReference>
<feature type="binding site" evidence="13">
    <location>
        <position position="136"/>
    </location>
    <ligand>
        <name>Mg(2+)</name>
        <dbReference type="ChEBI" id="CHEBI:18420"/>
    </ligand>
</feature>
<dbReference type="Pfam" id="PF13242">
    <property type="entry name" value="Hydrolase_like"/>
    <property type="match status" value="1"/>
</dbReference>
<evidence type="ECO:0000256" key="12">
    <source>
        <dbReference type="PIRSR" id="PIRSR004682-3"/>
    </source>
</evidence>
<dbReference type="AlphaFoldDB" id="A0A076LPW3"/>
<dbReference type="HOGENOM" id="CLU_085077_3_0_6"/>
<dbReference type="NCBIfam" id="TIGR01662">
    <property type="entry name" value="HAD-SF-IIIA"/>
    <property type="match status" value="1"/>
</dbReference>
<dbReference type="PIRSF" id="PIRSF004682">
    <property type="entry name" value="GmhB"/>
    <property type="match status" value="1"/>
</dbReference>
<organism evidence="14 15">
    <name type="scientific">Edwardsiella anguillarum ET080813</name>
    <dbReference type="NCBI Taxonomy" id="667120"/>
    <lineage>
        <taxon>Bacteria</taxon>
        <taxon>Pseudomonadati</taxon>
        <taxon>Pseudomonadota</taxon>
        <taxon>Gammaproteobacteria</taxon>
        <taxon>Enterobacterales</taxon>
        <taxon>Hafniaceae</taxon>
        <taxon>Edwardsiella</taxon>
    </lineage>
</organism>
<keyword evidence="2 9" id="KW-0963">Cytoplasm</keyword>
<dbReference type="GO" id="GO:0016791">
    <property type="term" value="F:phosphatase activity"/>
    <property type="evidence" value="ECO:0007669"/>
    <property type="project" value="InterPro"/>
</dbReference>
<dbReference type="RefSeq" id="WP_034162749.1">
    <property type="nucleotide sequence ID" value="NZ_CP006664.1"/>
</dbReference>
<dbReference type="PANTHER" id="PTHR42891">
    <property type="entry name" value="D-GLYCERO-BETA-D-MANNO-HEPTOSE-1,7-BISPHOSPHATE 7-PHOSPHATASE"/>
    <property type="match status" value="1"/>
</dbReference>
<feature type="binding site" evidence="13">
    <location>
        <position position="92"/>
    </location>
    <ligand>
        <name>Zn(2+)</name>
        <dbReference type="ChEBI" id="CHEBI:29105"/>
    </ligand>
</feature>
<dbReference type="GO" id="GO:0005975">
    <property type="term" value="P:carbohydrate metabolic process"/>
    <property type="evidence" value="ECO:0007669"/>
    <property type="project" value="InterPro"/>
</dbReference>
<feature type="binding site" evidence="13">
    <location>
        <position position="137"/>
    </location>
    <ligand>
        <name>Mg(2+)</name>
        <dbReference type="ChEBI" id="CHEBI:18420"/>
    </ligand>
</feature>
<evidence type="ECO:0000256" key="2">
    <source>
        <dbReference type="ARBA" id="ARBA00022490"/>
    </source>
</evidence>